<feature type="compositionally biased region" description="Low complexity" evidence="1">
    <location>
        <begin position="1"/>
        <end position="15"/>
    </location>
</feature>
<reference evidence="2" key="1">
    <citation type="submission" date="2020-01" db="EMBL/GenBank/DDBJ databases">
        <title>Insect and environment-associated Actinomycetes.</title>
        <authorList>
            <person name="Currrie C."/>
            <person name="Chevrette M."/>
            <person name="Carlson C."/>
            <person name="Stubbendieck R."/>
            <person name="Wendt-Pienkowski E."/>
        </authorList>
    </citation>
    <scope>NUCLEOTIDE SEQUENCE</scope>
    <source>
        <strain evidence="2">SID7958</strain>
    </source>
</reference>
<comment type="caution">
    <text evidence="2">The sequence shown here is derived from an EMBL/GenBank/DDBJ whole genome shotgun (WGS) entry which is preliminary data.</text>
</comment>
<accession>A0A6G3U3S8</accession>
<dbReference type="EMBL" id="JAAGMU010000986">
    <property type="protein sequence ID" value="NEC81159.1"/>
    <property type="molecule type" value="Genomic_DNA"/>
</dbReference>
<feature type="non-terminal residue" evidence="2">
    <location>
        <position position="56"/>
    </location>
</feature>
<dbReference type="AlphaFoldDB" id="A0A6G3U3S8"/>
<evidence type="ECO:0000313" key="2">
    <source>
        <dbReference type="EMBL" id="NEC81159.1"/>
    </source>
</evidence>
<gene>
    <name evidence="2" type="ORF">G3I38_18480</name>
</gene>
<proteinExistence type="predicted"/>
<evidence type="ECO:0000256" key="1">
    <source>
        <dbReference type="SAM" id="MobiDB-lite"/>
    </source>
</evidence>
<protein>
    <submittedName>
        <fullName evidence="2">Sirohydrochlorin chelatase</fullName>
    </submittedName>
</protein>
<organism evidence="2">
    <name type="scientific">Streptomyces sp. SID7958</name>
    <dbReference type="NCBI Taxonomy" id="2706093"/>
    <lineage>
        <taxon>Bacteria</taxon>
        <taxon>Bacillati</taxon>
        <taxon>Actinomycetota</taxon>
        <taxon>Actinomycetes</taxon>
        <taxon>Kitasatosporales</taxon>
        <taxon>Streptomycetaceae</taxon>
        <taxon>Streptomyces</taxon>
    </lineage>
</organism>
<feature type="region of interest" description="Disordered" evidence="1">
    <location>
        <begin position="1"/>
        <end position="56"/>
    </location>
</feature>
<name>A0A6G3U3S8_9ACTN</name>
<sequence length="56" mass="5652">MTATHPAGPAHPDGPGRLDTTGDLLHRIGTTPAGRLGLVAPDGRRRPAPPALVVVA</sequence>